<reference evidence="1" key="1">
    <citation type="journal article" date="2021" name="PeerJ">
        <title>Extensive microbial diversity within the chicken gut microbiome revealed by metagenomics and culture.</title>
        <authorList>
            <person name="Gilroy R."/>
            <person name="Ravi A."/>
            <person name="Getino M."/>
            <person name="Pursley I."/>
            <person name="Horton D.L."/>
            <person name="Alikhan N.F."/>
            <person name="Baker D."/>
            <person name="Gharbi K."/>
            <person name="Hall N."/>
            <person name="Watson M."/>
            <person name="Adriaenssens E.M."/>
            <person name="Foster-Nyarko E."/>
            <person name="Jarju S."/>
            <person name="Secka A."/>
            <person name="Antonio M."/>
            <person name="Oren A."/>
            <person name="Chaudhuri R.R."/>
            <person name="La Ragione R."/>
            <person name="Hildebrand F."/>
            <person name="Pallen M.J."/>
        </authorList>
    </citation>
    <scope>NUCLEOTIDE SEQUENCE</scope>
    <source>
        <strain evidence="1">CHK165-2605</strain>
    </source>
</reference>
<proteinExistence type="predicted"/>
<organism evidence="1 2">
    <name type="scientific">Candidatus Mediterraneibacter gallistercoris</name>
    <dbReference type="NCBI Taxonomy" id="2838671"/>
    <lineage>
        <taxon>Bacteria</taxon>
        <taxon>Bacillati</taxon>
        <taxon>Bacillota</taxon>
        <taxon>Clostridia</taxon>
        <taxon>Lachnospirales</taxon>
        <taxon>Lachnospiraceae</taxon>
        <taxon>Mediterraneibacter</taxon>
    </lineage>
</organism>
<dbReference type="AlphaFoldDB" id="A0A9D2T2B8"/>
<sequence length="283" mass="31061">MSIELTKKFAPYTDEAFKEESKISLLTNQDFDWTGAHTVAIWKISTVALSDYARNRTGIEEDASLSRYGVLKDLNAQTEEMILSKDRSFIFNVDKLDEDETAGQVAAASALSRELREVVIPEVDTYVYTKMTAGAGTTAEAAALTKANIYDAILTGSEVMDNAEVPDTDRVIVVPPDVYKLLKQADVFDNTEVAAEMRRLGVVGTIDGCQVVKVPANRLPEHFGFMIAHPSATVAPVKLEDYGTHNDTPLSSGTIVTGRICYDCFVMDNKKMGIYYYPTGQGT</sequence>
<accession>A0A9D2T2B8</accession>
<evidence type="ECO:0000313" key="2">
    <source>
        <dbReference type="Proteomes" id="UP000823895"/>
    </source>
</evidence>
<dbReference type="Proteomes" id="UP000823895">
    <property type="component" value="Unassembled WGS sequence"/>
</dbReference>
<dbReference type="EMBL" id="DWWI01000100">
    <property type="protein sequence ID" value="HJC42974.1"/>
    <property type="molecule type" value="Genomic_DNA"/>
</dbReference>
<comment type="caution">
    <text evidence="1">The sequence shown here is derived from an EMBL/GenBank/DDBJ whole genome shotgun (WGS) entry which is preliminary data.</text>
</comment>
<gene>
    <name evidence="1" type="ORF">H9756_04720</name>
</gene>
<reference evidence="1" key="2">
    <citation type="submission" date="2021-04" db="EMBL/GenBank/DDBJ databases">
        <authorList>
            <person name="Gilroy R."/>
        </authorList>
    </citation>
    <scope>NUCLEOTIDE SEQUENCE</scope>
    <source>
        <strain evidence="1">CHK165-2605</strain>
    </source>
</reference>
<name>A0A9D2T2B8_9FIRM</name>
<evidence type="ECO:0008006" key="3">
    <source>
        <dbReference type="Google" id="ProtNLM"/>
    </source>
</evidence>
<evidence type="ECO:0000313" key="1">
    <source>
        <dbReference type="EMBL" id="HJC42974.1"/>
    </source>
</evidence>
<dbReference type="Pfam" id="PF25209">
    <property type="entry name" value="Phage_capsid_4"/>
    <property type="match status" value="1"/>
</dbReference>
<protein>
    <recommendedName>
        <fullName evidence="3">N4-gp56 family major capsid protein</fullName>
    </recommendedName>
</protein>